<proteinExistence type="predicted"/>
<evidence type="ECO:0000256" key="5">
    <source>
        <dbReference type="ARBA" id="ARBA00023242"/>
    </source>
</evidence>
<dbReference type="InterPro" id="IPR008906">
    <property type="entry name" value="HATC_C_dom"/>
</dbReference>
<dbReference type="InterPro" id="IPR012337">
    <property type="entry name" value="RNaseH-like_sf"/>
</dbReference>
<keyword evidence="8" id="KW-1185">Reference proteome</keyword>
<feature type="domain" description="HAT C-terminal dimerisation" evidence="6">
    <location>
        <begin position="217"/>
        <end position="299"/>
    </location>
</feature>
<keyword evidence="5" id="KW-0539">Nucleus</keyword>
<dbReference type="PANTHER" id="PTHR46481">
    <property type="entry name" value="ZINC FINGER BED DOMAIN-CONTAINING PROTEIN 4"/>
    <property type="match status" value="1"/>
</dbReference>
<organism evidence="7 8">
    <name type="scientific">Rubroshorea leprosula</name>
    <dbReference type="NCBI Taxonomy" id="152421"/>
    <lineage>
        <taxon>Eukaryota</taxon>
        <taxon>Viridiplantae</taxon>
        <taxon>Streptophyta</taxon>
        <taxon>Embryophyta</taxon>
        <taxon>Tracheophyta</taxon>
        <taxon>Spermatophyta</taxon>
        <taxon>Magnoliopsida</taxon>
        <taxon>eudicotyledons</taxon>
        <taxon>Gunneridae</taxon>
        <taxon>Pentapetalae</taxon>
        <taxon>rosids</taxon>
        <taxon>malvids</taxon>
        <taxon>Malvales</taxon>
        <taxon>Dipterocarpaceae</taxon>
        <taxon>Rubroshorea</taxon>
    </lineage>
</organism>
<accession>A0AAV5KIG5</accession>
<evidence type="ECO:0000256" key="1">
    <source>
        <dbReference type="ARBA" id="ARBA00004123"/>
    </source>
</evidence>
<dbReference type="EMBL" id="BPVZ01000065">
    <property type="protein sequence ID" value="GKV24314.1"/>
    <property type="molecule type" value="Genomic_DNA"/>
</dbReference>
<evidence type="ECO:0000313" key="7">
    <source>
        <dbReference type="EMBL" id="GKV24314.1"/>
    </source>
</evidence>
<name>A0AAV5KIG5_9ROSI</name>
<protein>
    <recommendedName>
        <fullName evidence="6">HAT C-terminal dimerisation domain-containing protein</fullName>
    </recommendedName>
</protein>
<keyword evidence="2" id="KW-0479">Metal-binding</keyword>
<keyword evidence="3" id="KW-0863">Zinc-finger</keyword>
<evidence type="ECO:0000256" key="2">
    <source>
        <dbReference type="ARBA" id="ARBA00022723"/>
    </source>
</evidence>
<gene>
    <name evidence="7" type="ORF">SLEP1_g33941</name>
</gene>
<sequence>MEIDNLNGINPVNVSNVVDVDVSMVDSATGLHNNDGEGENLGKKRKGIRKRSKDWELEKIYTITVDSASANDGLVRVLKDAMNKWGTTIFGGKDIHMRCVAHIINLVVGEGTKEKEMNKSMTTIIVVVKYVRQSPMRLKRFKEACEWAEIQSKKLLCLDVQTRWNSLYLMLDTAEKFEEAFERLIIYLKNGNWMWIFMILLYKKFKAANGRRVEKIELEKYLEKDSKDEDEAIDVLQWWKMNEHRFPMLATMARDDLVVLISTVVSKLAFSSSGRVLDAFLSSLTPRMAQAPICAQDWLRDKADSISNMEEDLDKLDSLEKVNILQVFFWANRFLLDKLNFFWTVSKLVRDDNWT</sequence>
<dbReference type="Pfam" id="PF05699">
    <property type="entry name" value="Dimer_Tnp_hAT"/>
    <property type="match status" value="1"/>
</dbReference>
<keyword evidence="4" id="KW-0862">Zinc</keyword>
<evidence type="ECO:0000259" key="6">
    <source>
        <dbReference type="Pfam" id="PF05699"/>
    </source>
</evidence>
<evidence type="ECO:0000256" key="3">
    <source>
        <dbReference type="ARBA" id="ARBA00022771"/>
    </source>
</evidence>
<comment type="subcellular location">
    <subcellularLocation>
        <location evidence="1">Nucleus</location>
    </subcellularLocation>
</comment>
<dbReference type="PANTHER" id="PTHR46481:SF10">
    <property type="entry name" value="ZINC FINGER BED DOMAIN-CONTAINING PROTEIN 39"/>
    <property type="match status" value="1"/>
</dbReference>
<dbReference type="Proteomes" id="UP001054252">
    <property type="component" value="Unassembled WGS sequence"/>
</dbReference>
<evidence type="ECO:0000313" key="8">
    <source>
        <dbReference type="Proteomes" id="UP001054252"/>
    </source>
</evidence>
<dbReference type="InterPro" id="IPR052035">
    <property type="entry name" value="ZnF_BED_domain_contain"/>
</dbReference>
<dbReference type="SUPFAM" id="SSF53098">
    <property type="entry name" value="Ribonuclease H-like"/>
    <property type="match status" value="1"/>
</dbReference>
<reference evidence="7 8" key="1">
    <citation type="journal article" date="2021" name="Commun. Biol.">
        <title>The genome of Shorea leprosula (Dipterocarpaceae) highlights the ecological relevance of drought in aseasonal tropical rainforests.</title>
        <authorList>
            <person name="Ng K.K.S."/>
            <person name="Kobayashi M.J."/>
            <person name="Fawcett J.A."/>
            <person name="Hatakeyama M."/>
            <person name="Paape T."/>
            <person name="Ng C.H."/>
            <person name="Ang C.C."/>
            <person name="Tnah L.H."/>
            <person name="Lee C.T."/>
            <person name="Nishiyama T."/>
            <person name="Sese J."/>
            <person name="O'Brien M.J."/>
            <person name="Copetti D."/>
            <person name="Mohd Noor M.I."/>
            <person name="Ong R.C."/>
            <person name="Putra M."/>
            <person name="Sireger I.Z."/>
            <person name="Indrioko S."/>
            <person name="Kosugi Y."/>
            <person name="Izuno A."/>
            <person name="Isagi Y."/>
            <person name="Lee S.L."/>
            <person name="Shimizu K.K."/>
        </authorList>
    </citation>
    <scope>NUCLEOTIDE SEQUENCE [LARGE SCALE GENOMIC DNA]</scope>
    <source>
        <strain evidence="7">214</strain>
    </source>
</reference>
<comment type="caution">
    <text evidence="7">The sequence shown here is derived from an EMBL/GenBank/DDBJ whole genome shotgun (WGS) entry which is preliminary data.</text>
</comment>
<evidence type="ECO:0000256" key="4">
    <source>
        <dbReference type="ARBA" id="ARBA00022833"/>
    </source>
</evidence>
<dbReference type="AlphaFoldDB" id="A0AAV5KIG5"/>
<dbReference type="GO" id="GO:0046983">
    <property type="term" value="F:protein dimerization activity"/>
    <property type="evidence" value="ECO:0007669"/>
    <property type="project" value="InterPro"/>
</dbReference>